<accession>A0A8S5TAQ2</accession>
<proteinExistence type="predicted"/>
<dbReference type="GO" id="GO:0003677">
    <property type="term" value="F:DNA binding"/>
    <property type="evidence" value="ECO:0007669"/>
    <property type="project" value="InterPro"/>
</dbReference>
<dbReference type="Pfam" id="PF13443">
    <property type="entry name" value="HTH_26"/>
    <property type="match status" value="1"/>
</dbReference>
<protein>
    <recommendedName>
        <fullName evidence="1">HTH cro/C1-type domain-containing protein</fullName>
    </recommendedName>
</protein>
<evidence type="ECO:0000259" key="1">
    <source>
        <dbReference type="PROSITE" id="PS50943"/>
    </source>
</evidence>
<dbReference type="Gene3D" id="1.10.260.40">
    <property type="entry name" value="lambda repressor-like DNA-binding domains"/>
    <property type="match status" value="1"/>
</dbReference>
<dbReference type="CDD" id="cd00093">
    <property type="entry name" value="HTH_XRE"/>
    <property type="match status" value="1"/>
</dbReference>
<reference evidence="2" key="1">
    <citation type="journal article" date="2021" name="Proc. Natl. Acad. Sci. U.S.A.">
        <title>A Catalog of Tens of Thousands of Viruses from Human Metagenomes Reveals Hidden Associations with Chronic Diseases.</title>
        <authorList>
            <person name="Tisza M.J."/>
            <person name="Buck C.B."/>
        </authorList>
    </citation>
    <scope>NUCLEOTIDE SEQUENCE</scope>
    <source>
        <strain evidence="2">CtMCY8</strain>
    </source>
</reference>
<evidence type="ECO:0000313" key="2">
    <source>
        <dbReference type="EMBL" id="DAF60063.1"/>
    </source>
</evidence>
<dbReference type="SUPFAM" id="SSF47413">
    <property type="entry name" value="lambda repressor-like DNA-binding domains"/>
    <property type="match status" value="1"/>
</dbReference>
<dbReference type="InterPro" id="IPR001387">
    <property type="entry name" value="Cro/C1-type_HTH"/>
</dbReference>
<organism evidence="2">
    <name type="scientific">Siphoviridae sp. ctMCY8</name>
    <dbReference type="NCBI Taxonomy" id="2827854"/>
    <lineage>
        <taxon>Viruses</taxon>
        <taxon>Duplodnaviria</taxon>
        <taxon>Heunggongvirae</taxon>
        <taxon>Uroviricota</taxon>
        <taxon>Caudoviricetes</taxon>
    </lineage>
</organism>
<dbReference type="InterPro" id="IPR010982">
    <property type="entry name" value="Lambda_DNA-bd_dom_sf"/>
</dbReference>
<name>A0A8S5TAQ2_9CAUD</name>
<dbReference type="EMBL" id="BK032782">
    <property type="protein sequence ID" value="DAF60063.1"/>
    <property type="molecule type" value="Genomic_DNA"/>
</dbReference>
<sequence length="99" mass="11000">MNDIRAMIRERGMTLESVAWALQISTNSLRAKLNGEVEFRLCEAKTLATMLDTSVDALFFGNLGDQKANTVDAINERLKKAAPDKVQLVWIFASGIIKD</sequence>
<dbReference type="PROSITE" id="PS50943">
    <property type="entry name" value="HTH_CROC1"/>
    <property type="match status" value="1"/>
</dbReference>
<feature type="domain" description="HTH cro/C1-type" evidence="1">
    <location>
        <begin position="4"/>
        <end position="58"/>
    </location>
</feature>